<dbReference type="Proteomes" id="UP000017175">
    <property type="component" value="Chromosome"/>
</dbReference>
<keyword evidence="1" id="KW-0472">Membrane</keyword>
<feature type="transmembrane region" description="Helical" evidence="1">
    <location>
        <begin position="68"/>
        <end position="90"/>
    </location>
</feature>
<keyword evidence="1" id="KW-0812">Transmembrane</keyword>
<organism evidence="2 3">
    <name type="scientific">Pseudomonas fluorescens NCIMB 11764</name>
    <dbReference type="NCBI Taxonomy" id="1221522"/>
    <lineage>
        <taxon>Bacteria</taxon>
        <taxon>Pseudomonadati</taxon>
        <taxon>Pseudomonadota</taxon>
        <taxon>Gammaproteobacteria</taxon>
        <taxon>Pseudomonadales</taxon>
        <taxon>Pseudomonadaceae</taxon>
        <taxon>Pseudomonas</taxon>
    </lineage>
</organism>
<proteinExistence type="predicted"/>
<evidence type="ECO:0000313" key="3">
    <source>
        <dbReference type="Proteomes" id="UP000017175"/>
    </source>
</evidence>
<accession>A0A0K1QXY0</accession>
<name>A0A0K1QXY0_PSEFL</name>
<dbReference type="AlphaFoldDB" id="A0A0K1QXY0"/>
<protein>
    <submittedName>
        <fullName evidence="2">Uncharacterized protein</fullName>
    </submittedName>
</protein>
<reference evidence="2 3" key="1">
    <citation type="journal article" date="2012" name="J. Bacteriol.">
        <title>Draft genome sequence of the cyanide-utilizing bacterium Pseudomonas fluorescens strain NCIMB 11764.</title>
        <authorList>
            <person name="Vilo C.A."/>
            <person name="Benedik M.J."/>
            <person name="Kunz D.A."/>
            <person name="Dong Q."/>
        </authorList>
    </citation>
    <scope>NUCLEOTIDE SEQUENCE [LARGE SCALE GENOMIC DNA]</scope>
    <source>
        <strain evidence="2 3">NCIMB 11764</strain>
    </source>
</reference>
<dbReference type="EMBL" id="CP010945">
    <property type="protein sequence ID" value="AKV10589.1"/>
    <property type="molecule type" value="Genomic_DNA"/>
</dbReference>
<evidence type="ECO:0000313" key="2">
    <source>
        <dbReference type="EMBL" id="AKV10589.1"/>
    </source>
</evidence>
<keyword evidence="1" id="KW-1133">Transmembrane helix</keyword>
<gene>
    <name evidence="2" type="ORF">B723_30980</name>
</gene>
<sequence length="129" mass="14198">MGHRASGGRQAQGDLGDGICRNVLLASTTGKEADSSGFQRGPWRSPSGLIETVGHPSRKVVDCIEHKYVFWLMCLLVKRASIKLAYLFLLPLEYGKKTKKKATPRDGFKSVITSDDLAVTSPDDLFRCQ</sequence>
<evidence type="ECO:0000256" key="1">
    <source>
        <dbReference type="SAM" id="Phobius"/>
    </source>
</evidence>